<protein>
    <submittedName>
        <fullName evidence="3">Putative secreted protein (Por secretion system target)</fullName>
    </submittedName>
</protein>
<name>A0A2P8CYQ2_9BACT</name>
<dbReference type="Pfam" id="PF18962">
    <property type="entry name" value="Por_Secre_tail"/>
    <property type="match status" value="1"/>
</dbReference>
<feature type="signal peptide" evidence="1">
    <location>
        <begin position="1"/>
        <end position="19"/>
    </location>
</feature>
<sequence>MKRITLLLASMGLSMALFAQVQATLTPATSGQNYQAVVRLKNSGTAVTGNISSFTVGIRIPDQGANNPTLNINGLNGTTAGGPTTNIAPSLVLGGYAYYLVAPNFNNSPFAMTTNQEKDLLGLAFYGTSGTAAIIPSVEMITFQGGNPPGAPSVPNYQMEYYVFISGDKTETNNSFYASPSSVNLNNATNPKVVGLNSVPLSVSWLSFTAEKAGDHALLNWATANETNNAGFEVERSADGKTFSKIGFVSTLAVAGNSNEKLAYSFTDSKPLNGDNNYRLKQTDRDGKVSYSKTNRVTFGGGIATSVAVYPNPVSGTTVRVKGNNISNVTVFNMAGQQIVVPVTYGVTENVLNASGLASGSYTIRVQADGAATNHKLVVQH</sequence>
<feature type="domain" description="Secretion system C-terminal sorting" evidence="2">
    <location>
        <begin position="309"/>
        <end position="379"/>
    </location>
</feature>
<dbReference type="NCBIfam" id="TIGR04183">
    <property type="entry name" value="Por_Secre_tail"/>
    <property type="match status" value="1"/>
</dbReference>
<keyword evidence="4" id="KW-1185">Reference proteome</keyword>
<dbReference type="InterPro" id="IPR026444">
    <property type="entry name" value="Secre_tail"/>
</dbReference>
<feature type="chain" id="PRO_5015178628" evidence="1">
    <location>
        <begin position="20"/>
        <end position="381"/>
    </location>
</feature>
<dbReference type="EMBL" id="PYGD01000009">
    <property type="protein sequence ID" value="PSK90056.1"/>
    <property type="molecule type" value="Genomic_DNA"/>
</dbReference>
<evidence type="ECO:0000313" key="3">
    <source>
        <dbReference type="EMBL" id="PSK90056.1"/>
    </source>
</evidence>
<reference evidence="3 4" key="1">
    <citation type="submission" date="2018-03" db="EMBL/GenBank/DDBJ databases">
        <title>Genomic Encyclopedia of Type Strains, Phase III (KMG-III): the genomes of soil and plant-associated and newly described type strains.</title>
        <authorList>
            <person name="Whitman W."/>
        </authorList>
    </citation>
    <scope>NUCLEOTIDE SEQUENCE [LARGE SCALE GENOMIC DNA]</scope>
    <source>
        <strain evidence="3 4">CGMCC 1.12700</strain>
    </source>
</reference>
<dbReference type="RefSeq" id="WP_106524402.1">
    <property type="nucleotide sequence ID" value="NZ_PYGD01000009.1"/>
</dbReference>
<dbReference type="OrthoDB" id="601499at2"/>
<accession>A0A2P8CYQ2</accession>
<proteinExistence type="predicted"/>
<evidence type="ECO:0000256" key="1">
    <source>
        <dbReference type="SAM" id="SignalP"/>
    </source>
</evidence>
<dbReference type="InterPro" id="IPR013783">
    <property type="entry name" value="Ig-like_fold"/>
</dbReference>
<dbReference type="AlphaFoldDB" id="A0A2P8CYQ2"/>
<dbReference type="Proteomes" id="UP000240572">
    <property type="component" value="Unassembled WGS sequence"/>
</dbReference>
<evidence type="ECO:0000313" key="4">
    <source>
        <dbReference type="Proteomes" id="UP000240572"/>
    </source>
</evidence>
<comment type="caution">
    <text evidence="3">The sequence shown here is derived from an EMBL/GenBank/DDBJ whole genome shotgun (WGS) entry which is preliminary data.</text>
</comment>
<dbReference type="Gene3D" id="2.60.40.10">
    <property type="entry name" value="Immunoglobulins"/>
    <property type="match status" value="1"/>
</dbReference>
<evidence type="ECO:0000259" key="2">
    <source>
        <dbReference type="Pfam" id="PF18962"/>
    </source>
</evidence>
<organism evidence="3 4">
    <name type="scientific">Taibaiella chishuiensis</name>
    <dbReference type="NCBI Taxonomy" id="1434707"/>
    <lineage>
        <taxon>Bacteria</taxon>
        <taxon>Pseudomonadati</taxon>
        <taxon>Bacteroidota</taxon>
        <taxon>Chitinophagia</taxon>
        <taxon>Chitinophagales</taxon>
        <taxon>Chitinophagaceae</taxon>
        <taxon>Taibaiella</taxon>
    </lineage>
</organism>
<keyword evidence="1" id="KW-0732">Signal</keyword>
<gene>
    <name evidence="3" type="ORF">B0I18_10962</name>
</gene>